<keyword evidence="1" id="KW-0812">Transmembrane</keyword>
<comment type="caution">
    <text evidence="2">The sequence shown here is derived from an EMBL/GenBank/DDBJ whole genome shotgun (WGS) entry which is preliminary data.</text>
</comment>
<sequence>MSVAVTGHPIQSCSSLNLLPSASSVVSLADVSERAQFANMTRMKEEPMDVEAIDHNKEDVSTWGYITVLQSLGTLQPFITLICTLMRM</sequence>
<protein>
    <submittedName>
        <fullName evidence="2">Uncharacterized protein</fullName>
    </submittedName>
</protein>
<keyword evidence="3" id="KW-1185">Reference proteome</keyword>
<accession>A0A9D4FDM6</accession>
<proteinExistence type="predicted"/>
<evidence type="ECO:0000256" key="1">
    <source>
        <dbReference type="SAM" id="Phobius"/>
    </source>
</evidence>
<dbReference type="Proteomes" id="UP000828390">
    <property type="component" value="Unassembled WGS sequence"/>
</dbReference>
<keyword evidence="1" id="KW-0472">Membrane</keyword>
<reference evidence="2" key="1">
    <citation type="journal article" date="2019" name="bioRxiv">
        <title>The Genome of the Zebra Mussel, Dreissena polymorpha: A Resource for Invasive Species Research.</title>
        <authorList>
            <person name="McCartney M.A."/>
            <person name="Auch B."/>
            <person name="Kono T."/>
            <person name="Mallez S."/>
            <person name="Zhang Y."/>
            <person name="Obille A."/>
            <person name="Becker A."/>
            <person name="Abrahante J.E."/>
            <person name="Garbe J."/>
            <person name="Badalamenti J.P."/>
            <person name="Herman A."/>
            <person name="Mangelson H."/>
            <person name="Liachko I."/>
            <person name="Sullivan S."/>
            <person name="Sone E.D."/>
            <person name="Koren S."/>
            <person name="Silverstein K.A.T."/>
            <person name="Beckman K.B."/>
            <person name="Gohl D.M."/>
        </authorList>
    </citation>
    <scope>NUCLEOTIDE SEQUENCE</scope>
    <source>
        <strain evidence="2">Duluth1</strain>
        <tissue evidence="2">Whole animal</tissue>
    </source>
</reference>
<dbReference type="EMBL" id="JAIWYP010000007">
    <property type="protein sequence ID" value="KAH3795931.1"/>
    <property type="molecule type" value="Genomic_DNA"/>
</dbReference>
<gene>
    <name evidence="2" type="ORF">DPMN_149493</name>
</gene>
<name>A0A9D4FDM6_DREPO</name>
<organism evidence="2 3">
    <name type="scientific">Dreissena polymorpha</name>
    <name type="common">Zebra mussel</name>
    <name type="synonym">Mytilus polymorpha</name>
    <dbReference type="NCBI Taxonomy" id="45954"/>
    <lineage>
        <taxon>Eukaryota</taxon>
        <taxon>Metazoa</taxon>
        <taxon>Spiralia</taxon>
        <taxon>Lophotrochozoa</taxon>
        <taxon>Mollusca</taxon>
        <taxon>Bivalvia</taxon>
        <taxon>Autobranchia</taxon>
        <taxon>Heteroconchia</taxon>
        <taxon>Euheterodonta</taxon>
        <taxon>Imparidentia</taxon>
        <taxon>Neoheterodontei</taxon>
        <taxon>Myida</taxon>
        <taxon>Dreissenoidea</taxon>
        <taxon>Dreissenidae</taxon>
        <taxon>Dreissena</taxon>
    </lineage>
</organism>
<feature type="transmembrane region" description="Helical" evidence="1">
    <location>
        <begin position="63"/>
        <end position="86"/>
    </location>
</feature>
<dbReference type="AlphaFoldDB" id="A0A9D4FDM6"/>
<keyword evidence="1" id="KW-1133">Transmembrane helix</keyword>
<evidence type="ECO:0000313" key="3">
    <source>
        <dbReference type="Proteomes" id="UP000828390"/>
    </source>
</evidence>
<reference evidence="2" key="2">
    <citation type="submission" date="2020-11" db="EMBL/GenBank/DDBJ databases">
        <authorList>
            <person name="McCartney M.A."/>
            <person name="Auch B."/>
            <person name="Kono T."/>
            <person name="Mallez S."/>
            <person name="Becker A."/>
            <person name="Gohl D.M."/>
            <person name="Silverstein K.A.T."/>
            <person name="Koren S."/>
            <person name="Bechman K.B."/>
            <person name="Herman A."/>
            <person name="Abrahante J.E."/>
            <person name="Garbe J."/>
        </authorList>
    </citation>
    <scope>NUCLEOTIDE SEQUENCE</scope>
    <source>
        <strain evidence="2">Duluth1</strain>
        <tissue evidence="2">Whole animal</tissue>
    </source>
</reference>
<evidence type="ECO:0000313" key="2">
    <source>
        <dbReference type="EMBL" id="KAH3795931.1"/>
    </source>
</evidence>